<feature type="chain" id="PRO_5005539833" evidence="1">
    <location>
        <begin position="20"/>
        <end position="104"/>
    </location>
</feature>
<evidence type="ECO:0000256" key="1">
    <source>
        <dbReference type="SAM" id="SignalP"/>
    </source>
</evidence>
<sequence>MSEALVIFLFLLFALLMLAFVCYLGADTCCGRELLASLNIPIISRWAAQRSSRYGELDDSEGMNWQRSDDDWFEMRSQMRTAMAPEPLRSDWERDLQGELWMKG</sequence>
<keyword evidence="1" id="KW-0732">Signal</keyword>
<dbReference type="AlphaFoldDB" id="A0A0L0H757"/>
<reference evidence="2 3" key="1">
    <citation type="submission" date="2009-08" db="EMBL/GenBank/DDBJ databases">
        <title>The Genome Sequence of Spizellomyces punctatus strain DAOM BR117.</title>
        <authorList>
            <consortium name="The Broad Institute Genome Sequencing Platform"/>
            <person name="Russ C."/>
            <person name="Cuomo C."/>
            <person name="Shea T."/>
            <person name="Young S.K."/>
            <person name="Zeng Q."/>
            <person name="Koehrsen M."/>
            <person name="Haas B."/>
            <person name="Borodovsky M."/>
            <person name="Guigo R."/>
            <person name="Alvarado L."/>
            <person name="Berlin A."/>
            <person name="Bochicchio J."/>
            <person name="Borenstein D."/>
            <person name="Chapman S."/>
            <person name="Chen Z."/>
            <person name="Engels R."/>
            <person name="Freedman E."/>
            <person name="Gellesch M."/>
            <person name="Goldberg J."/>
            <person name="Griggs A."/>
            <person name="Gujja S."/>
            <person name="Heiman D."/>
            <person name="Hepburn T."/>
            <person name="Howarth C."/>
            <person name="Jen D."/>
            <person name="Larson L."/>
            <person name="Lewis B."/>
            <person name="Mehta T."/>
            <person name="Park D."/>
            <person name="Pearson M."/>
            <person name="Roberts A."/>
            <person name="Saif S."/>
            <person name="Shenoy N."/>
            <person name="Sisk P."/>
            <person name="Stolte C."/>
            <person name="Sykes S."/>
            <person name="Thomson T."/>
            <person name="Walk T."/>
            <person name="White J."/>
            <person name="Yandava C."/>
            <person name="Burger G."/>
            <person name="Gray M.W."/>
            <person name="Holland P.W.H."/>
            <person name="King N."/>
            <person name="Lang F.B.F."/>
            <person name="Roger A.J."/>
            <person name="Ruiz-Trillo I."/>
            <person name="Lander E."/>
            <person name="Nusbaum C."/>
        </authorList>
    </citation>
    <scope>NUCLEOTIDE SEQUENCE [LARGE SCALE GENOMIC DNA]</scope>
    <source>
        <strain evidence="2 3">DAOM BR117</strain>
    </source>
</reference>
<dbReference type="RefSeq" id="XP_016605400.1">
    <property type="nucleotide sequence ID" value="XM_016755450.1"/>
</dbReference>
<keyword evidence="3" id="KW-1185">Reference proteome</keyword>
<proteinExistence type="predicted"/>
<dbReference type="VEuPathDB" id="FungiDB:SPPG_07287"/>
<dbReference type="InParanoid" id="A0A0L0H757"/>
<dbReference type="GeneID" id="27690512"/>
<dbReference type="EMBL" id="KQ257464">
    <property type="protein sequence ID" value="KNC97360.1"/>
    <property type="molecule type" value="Genomic_DNA"/>
</dbReference>
<organism evidence="2 3">
    <name type="scientific">Spizellomyces punctatus (strain DAOM BR117)</name>
    <dbReference type="NCBI Taxonomy" id="645134"/>
    <lineage>
        <taxon>Eukaryota</taxon>
        <taxon>Fungi</taxon>
        <taxon>Fungi incertae sedis</taxon>
        <taxon>Chytridiomycota</taxon>
        <taxon>Chytridiomycota incertae sedis</taxon>
        <taxon>Chytridiomycetes</taxon>
        <taxon>Spizellomycetales</taxon>
        <taxon>Spizellomycetaceae</taxon>
        <taxon>Spizellomyces</taxon>
    </lineage>
</organism>
<evidence type="ECO:0000313" key="2">
    <source>
        <dbReference type="EMBL" id="KNC97360.1"/>
    </source>
</evidence>
<gene>
    <name evidence="2" type="ORF">SPPG_07287</name>
</gene>
<name>A0A0L0H757_SPIPD</name>
<accession>A0A0L0H757</accession>
<dbReference type="Proteomes" id="UP000053201">
    <property type="component" value="Unassembled WGS sequence"/>
</dbReference>
<evidence type="ECO:0000313" key="3">
    <source>
        <dbReference type="Proteomes" id="UP000053201"/>
    </source>
</evidence>
<feature type="signal peptide" evidence="1">
    <location>
        <begin position="1"/>
        <end position="19"/>
    </location>
</feature>
<dbReference type="OrthoDB" id="10294544at2759"/>
<protein>
    <submittedName>
        <fullName evidence="2">Uncharacterized protein</fullName>
    </submittedName>
</protein>